<name>A0AAW2C1P3_9ROSI</name>
<proteinExistence type="predicted"/>
<dbReference type="Pfam" id="PF13456">
    <property type="entry name" value="RVT_3"/>
    <property type="match status" value="1"/>
</dbReference>
<comment type="caution">
    <text evidence="2">The sequence shown here is derived from an EMBL/GenBank/DDBJ whole genome shotgun (WGS) entry which is preliminary data.</text>
</comment>
<dbReference type="EMBL" id="JAZDWU010000009">
    <property type="protein sequence ID" value="KAK9990934.1"/>
    <property type="molecule type" value="Genomic_DNA"/>
</dbReference>
<feature type="domain" description="RNase H type-1" evidence="1">
    <location>
        <begin position="88"/>
        <end position="148"/>
    </location>
</feature>
<keyword evidence="3" id="KW-1185">Reference proteome</keyword>
<dbReference type="InterPro" id="IPR012337">
    <property type="entry name" value="RNaseH-like_sf"/>
</dbReference>
<gene>
    <name evidence="2" type="ORF">SO802_025919</name>
</gene>
<dbReference type="InterPro" id="IPR052929">
    <property type="entry name" value="RNase_H-like_EbsB-rel"/>
</dbReference>
<dbReference type="PANTHER" id="PTHR47074:SF21">
    <property type="entry name" value="RNASE H TYPE-1 DOMAIN-CONTAINING PROTEIN"/>
    <property type="match status" value="1"/>
</dbReference>
<evidence type="ECO:0000313" key="2">
    <source>
        <dbReference type="EMBL" id="KAK9990934.1"/>
    </source>
</evidence>
<dbReference type="Proteomes" id="UP001459277">
    <property type="component" value="Unassembled WGS sequence"/>
</dbReference>
<accession>A0AAW2C1P3</accession>
<dbReference type="CDD" id="cd06222">
    <property type="entry name" value="RNase_H_like"/>
    <property type="match status" value="1"/>
</dbReference>
<dbReference type="GO" id="GO:0003676">
    <property type="term" value="F:nucleic acid binding"/>
    <property type="evidence" value="ECO:0007669"/>
    <property type="project" value="InterPro"/>
</dbReference>
<dbReference type="Gene3D" id="3.30.420.10">
    <property type="entry name" value="Ribonuclease H-like superfamily/Ribonuclease H"/>
    <property type="match status" value="1"/>
</dbReference>
<evidence type="ECO:0000259" key="1">
    <source>
        <dbReference type="Pfam" id="PF13456"/>
    </source>
</evidence>
<dbReference type="InterPro" id="IPR044730">
    <property type="entry name" value="RNase_H-like_dom_plant"/>
</dbReference>
<protein>
    <recommendedName>
        <fullName evidence="1">RNase H type-1 domain-containing protein</fullName>
    </recommendedName>
</protein>
<sequence>MLRDCSESKEIWKHLGIPMENSSFFSSDLHTWLTNNAAKNQVILHNHPPWKIVFMHAVWLLWKQRNKFIFQSSNSNPNLATHIVSQATVEVELDAKAIIDILLKPSQSNSFISPLLDDCRQLASQIPRIQFKHCYREANRCADHLARKGTKLIAVFSLFDNPPVDLLSIFNFDLAGLYLNRRCPVETLAV</sequence>
<dbReference type="SUPFAM" id="SSF53098">
    <property type="entry name" value="Ribonuclease H-like"/>
    <property type="match status" value="1"/>
</dbReference>
<dbReference type="InterPro" id="IPR002156">
    <property type="entry name" value="RNaseH_domain"/>
</dbReference>
<dbReference type="AlphaFoldDB" id="A0AAW2C1P3"/>
<reference evidence="2 3" key="1">
    <citation type="submission" date="2024-01" db="EMBL/GenBank/DDBJ databases">
        <title>A telomere-to-telomere, gap-free genome of sweet tea (Lithocarpus litseifolius).</title>
        <authorList>
            <person name="Zhou J."/>
        </authorList>
    </citation>
    <scope>NUCLEOTIDE SEQUENCE [LARGE SCALE GENOMIC DNA]</scope>
    <source>
        <strain evidence="2">Zhou-2022a</strain>
        <tissue evidence="2">Leaf</tissue>
    </source>
</reference>
<organism evidence="2 3">
    <name type="scientific">Lithocarpus litseifolius</name>
    <dbReference type="NCBI Taxonomy" id="425828"/>
    <lineage>
        <taxon>Eukaryota</taxon>
        <taxon>Viridiplantae</taxon>
        <taxon>Streptophyta</taxon>
        <taxon>Embryophyta</taxon>
        <taxon>Tracheophyta</taxon>
        <taxon>Spermatophyta</taxon>
        <taxon>Magnoliopsida</taxon>
        <taxon>eudicotyledons</taxon>
        <taxon>Gunneridae</taxon>
        <taxon>Pentapetalae</taxon>
        <taxon>rosids</taxon>
        <taxon>fabids</taxon>
        <taxon>Fagales</taxon>
        <taxon>Fagaceae</taxon>
        <taxon>Lithocarpus</taxon>
    </lineage>
</organism>
<dbReference type="PANTHER" id="PTHR47074">
    <property type="entry name" value="BNAC02G40300D PROTEIN"/>
    <property type="match status" value="1"/>
</dbReference>
<evidence type="ECO:0000313" key="3">
    <source>
        <dbReference type="Proteomes" id="UP001459277"/>
    </source>
</evidence>
<dbReference type="InterPro" id="IPR036397">
    <property type="entry name" value="RNaseH_sf"/>
</dbReference>
<dbReference type="GO" id="GO:0004523">
    <property type="term" value="F:RNA-DNA hybrid ribonuclease activity"/>
    <property type="evidence" value="ECO:0007669"/>
    <property type="project" value="InterPro"/>
</dbReference>